<keyword evidence="1" id="KW-0472">Membrane</keyword>
<keyword evidence="1" id="KW-0812">Transmembrane</keyword>
<dbReference type="EMBL" id="LVLH01000028">
    <property type="protein sequence ID" value="OAB48922.1"/>
    <property type="molecule type" value="Genomic_DNA"/>
</dbReference>
<feature type="transmembrane region" description="Helical" evidence="1">
    <location>
        <begin position="107"/>
        <end position="128"/>
    </location>
</feature>
<reference evidence="2 3" key="1">
    <citation type="submission" date="2016-03" db="EMBL/GenBank/DDBJ databases">
        <title>Genome sequence of Mycoplasma gallinarum strain Mgn_IPT.</title>
        <authorList>
            <person name="Yacoub E."/>
            <person name="Sirand-Pugnet P."/>
            <person name="Barre A."/>
            <person name="Maurier F."/>
            <person name="Blanchard A."/>
            <person name="Ben Abdelmoumen B.M."/>
        </authorList>
    </citation>
    <scope>NUCLEOTIDE SEQUENCE [LARGE SCALE GENOMIC DNA]</scope>
    <source>
        <strain evidence="2 3">Mgn_IPT</strain>
    </source>
</reference>
<evidence type="ECO:0000313" key="3">
    <source>
        <dbReference type="Proteomes" id="UP000076983"/>
    </source>
</evidence>
<gene>
    <name evidence="2" type="ORF">MGALLINA_02490</name>
</gene>
<proteinExistence type="predicted"/>
<keyword evidence="1" id="KW-1133">Transmembrane helix</keyword>
<accession>A0A168RF73</accession>
<evidence type="ECO:0000256" key="1">
    <source>
        <dbReference type="SAM" id="Phobius"/>
    </source>
</evidence>
<dbReference type="AlphaFoldDB" id="A0A168RF73"/>
<name>A0A168RF73_9BACT</name>
<comment type="caution">
    <text evidence="2">The sequence shown here is derived from an EMBL/GenBank/DDBJ whole genome shotgun (WGS) entry which is preliminary data.</text>
</comment>
<protein>
    <submittedName>
        <fullName evidence="2">Uncharacterized protein</fullName>
    </submittedName>
</protein>
<sequence length="265" mass="31697">MNYFLWILIILIPCLCLLAINIISTAKPSLLIKNFDYLPSRILNNAKLKYLLWIVFWIIFGIGIITTLWILNYKWILAKISWLQLPPIPQNKEEAIQAQDQVKAWQICFWFTLTLIFLFSTGLGFLNWRSYKNLSVTKSDYFHYDWTKQLEKINITERQIYDIKIKNKLLRNQTFTESYNIEKIIAFLIKKIEKNKKSKLNSFALITYWTFYKTGSMEANFQIEPGTRIFVLMFSVIHLLEKENIFKTLNSSSEEYIKFLNDYFR</sequence>
<dbReference type="STRING" id="29557.MGALLINA_02490"/>
<dbReference type="RefSeq" id="WP_063626050.1">
    <property type="nucleotide sequence ID" value="NZ_LVLH01000028.1"/>
</dbReference>
<evidence type="ECO:0000313" key="2">
    <source>
        <dbReference type="EMBL" id="OAB48922.1"/>
    </source>
</evidence>
<feature type="transmembrane region" description="Helical" evidence="1">
    <location>
        <begin position="50"/>
        <end position="71"/>
    </location>
</feature>
<keyword evidence="3" id="KW-1185">Reference proteome</keyword>
<dbReference type="Proteomes" id="UP000076983">
    <property type="component" value="Unassembled WGS sequence"/>
</dbReference>
<dbReference type="PATRIC" id="fig|29557.3.peg.235"/>
<organism evidence="2 3">
    <name type="scientific">Mycoplasmopsis gallinarum</name>
    <dbReference type="NCBI Taxonomy" id="29557"/>
    <lineage>
        <taxon>Bacteria</taxon>
        <taxon>Bacillati</taxon>
        <taxon>Mycoplasmatota</taxon>
        <taxon>Mycoplasmoidales</taxon>
        <taxon>Metamycoplasmataceae</taxon>
        <taxon>Mycoplasmopsis</taxon>
    </lineage>
</organism>